<feature type="transmembrane region" description="Helical" evidence="1">
    <location>
        <begin position="56"/>
        <end position="76"/>
    </location>
</feature>
<comment type="caution">
    <text evidence="2">The sequence shown here is derived from an EMBL/GenBank/DDBJ whole genome shotgun (WGS) entry which is preliminary data.</text>
</comment>
<dbReference type="RefSeq" id="WP_221023203.1">
    <property type="nucleotide sequence ID" value="NZ_JAIEZQ010000001.1"/>
</dbReference>
<dbReference type="Proteomes" id="UP000754710">
    <property type="component" value="Unassembled WGS sequence"/>
</dbReference>
<protein>
    <submittedName>
        <fullName evidence="2">YrhK family protein</fullName>
    </submittedName>
</protein>
<keyword evidence="1" id="KW-0472">Membrane</keyword>
<evidence type="ECO:0000313" key="2">
    <source>
        <dbReference type="EMBL" id="MBY9073401.1"/>
    </source>
</evidence>
<sequence>MGRRSAGPFTTAVTYTHPDGRTVQWSSRSHRKHASRLSRVRAAREGVVWAPHRGSWWIAVLFVAGSTCFLVAPLPAFLQAVGPRADGAVFFVGSLLFTSAATLQWLETVNADRGPGPRPRGPLRAFAWEPRRIDWWSSGVQLVGTLFFNVTTFRALSTAVDSPSYDRLVWRPDALGSICFLVAGYLAYVEVTGGLLRRPPRTVEGGIVAVNLLGCLAFGLSALAAYVVPATGTEANVAVANAATSAGALAFLVGALLLLPEGARAPVATAG</sequence>
<keyword evidence="3" id="KW-1185">Reference proteome</keyword>
<keyword evidence="1" id="KW-1133">Transmembrane helix</keyword>
<keyword evidence="1" id="KW-0812">Transmembrane</keyword>
<feature type="transmembrane region" description="Helical" evidence="1">
    <location>
        <begin position="208"/>
        <end position="228"/>
    </location>
</feature>
<evidence type="ECO:0000313" key="3">
    <source>
        <dbReference type="Proteomes" id="UP000754710"/>
    </source>
</evidence>
<evidence type="ECO:0000256" key="1">
    <source>
        <dbReference type="SAM" id="Phobius"/>
    </source>
</evidence>
<gene>
    <name evidence="2" type="ORF">K1X13_01080</name>
</gene>
<accession>A0ABS7REG0</accession>
<feature type="transmembrane region" description="Helical" evidence="1">
    <location>
        <begin position="88"/>
        <end position="106"/>
    </location>
</feature>
<dbReference type="EMBL" id="JAIEZQ010000001">
    <property type="protein sequence ID" value="MBY9073401.1"/>
    <property type="molecule type" value="Genomic_DNA"/>
</dbReference>
<organism evidence="2 3">
    <name type="scientific">Nocardioides jiangsuensis</name>
    <dbReference type="NCBI Taxonomy" id="2866161"/>
    <lineage>
        <taxon>Bacteria</taxon>
        <taxon>Bacillati</taxon>
        <taxon>Actinomycetota</taxon>
        <taxon>Actinomycetes</taxon>
        <taxon>Propionibacteriales</taxon>
        <taxon>Nocardioidaceae</taxon>
        <taxon>Nocardioides</taxon>
    </lineage>
</organism>
<proteinExistence type="predicted"/>
<feature type="transmembrane region" description="Helical" evidence="1">
    <location>
        <begin position="174"/>
        <end position="196"/>
    </location>
</feature>
<feature type="transmembrane region" description="Helical" evidence="1">
    <location>
        <begin position="240"/>
        <end position="259"/>
    </location>
</feature>
<reference evidence="2 3" key="1">
    <citation type="submission" date="2021-08" db="EMBL/GenBank/DDBJ databases">
        <title>Nocardioides bacterium WL0053 sp. nov., isolated from the sediment.</title>
        <authorList>
            <person name="Wang L."/>
            <person name="Zhang D."/>
            <person name="Zhang A."/>
        </authorList>
    </citation>
    <scope>NUCLEOTIDE SEQUENCE [LARGE SCALE GENOMIC DNA]</scope>
    <source>
        <strain evidence="2 3">WL0053</strain>
    </source>
</reference>
<name>A0ABS7REG0_9ACTN</name>